<name>A0A1I5GA17_9FIRM</name>
<protein>
    <submittedName>
        <fullName evidence="3">SCP-2 sterol transfer family protein</fullName>
    </submittedName>
</protein>
<dbReference type="Gene3D" id="3.40.50.360">
    <property type="match status" value="1"/>
</dbReference>
<dbReference type="InterPro" id="IPR005025">
    <property type="entry name" value="FMN_Rdtase-like_dom"/>
</dbReference>
<dbReference type="SUPFAM" id="SSF55718">
    <property type="entry name" value="SCP-like"/>
    <property type="match status" value="1"/>
</dbReference>
<evidence type="ECO:0000259" key="1">
    <source>
        <dbReference type="Pfam" id="PF02036"/>
    </source>
</evidence>
<dbReference type="EMBL" id="FOWD01000018">
    <property type="protein sequence ID" value="SFO32311.1"/>
    <property type="molecule type" value="Genomic_DNA"/>
</dbReference>
<organism evidence="3 4">
    <name type="scientific">Anaerocolumna aminovalerica</name>
    <dbReference type="NCBI Taxonomy" id="1527"/>
    <lineage>
        <taxon>Bacteria</taxon>
        <taxon>Bacillati</taxon>
        <taxon>Bacillota</taxon>
        <taxon>Clostridia</taxon>
        <taxon>Lachnospirales</taxon>
        <taxon>Lachnospiraceae</taxon>
        <taxon>Anaerocolumna</taxon>
    </lineage>
</organism>
<gene>
    <name evidence="3" type="ORF">SAMN04489757_1189</name>
</gene>
<dbReference type="STRING" id="1527.SAMN04489757_1189"/>
<proteinExistence type="predicted"/>
<dbReference type="InterPro" id="IPR029039">
    <property type="entry name" value="Flavoprotein-like_sf"/>
</dbReference>
<feature type="domain" description="SCP2" evidence="1">
    <location>
        <begin position="250"/>
        <end position="327"/>
    </location>
</feature>
<sequence>MQINIYYGGRGFIEDPTIYVINKITEVLNELRVNVVRYNLYEEKNGITMLPKTLKEADGVILATTVEWMGIGGFMQQFLDACWLYGDKEHLSKLYMMPVVTASAYGEREAELTLIKSWEILGGIPYEGISAYVEDHVDFETNLSYAQIIEKKAENFYKVVNKKAKILPTSNSVIKKNLLKANALELTPQESEQLSIYVSDDAYVKKQKEDIEELTQLFKGMLGNQEEGTNEEFAKNFKDSFYPINEFIASYAITISDLNKTFVVEVNGDDLKCFYGEKNDADVIAKTTYDVMNKLTNGRMTFQRAFMSGELTAKGNFKILRTFDQVFRFKTL</sequence>
<keyword evidence="4" id="KW-1185">Reference proteome</keyword>
<dbReference type="AlphaFoldDB" id="A0A1I5GA17"/>
<reference evidence="3 4" key="1">
    <citation type="submission" date="2016-10" db="EMBL/GenBank/DDBJ databases">
        <authorList>
            <person name="de Groot N.N."/>
        </authorList>
    </citation>
    <scope>NUCLEOTIDE SEQUENCE [LARGE SCALE GENOMIC DNA]</scope>
    <source>
        <strain evidence="3 4">DSM 1283</strain>
    </source>
</reference>
<dbReference type="InterPro" id="IPR036527">
    <property type="entry name" value="SCP2_sterol-bd_dom_sf"/>
</dbReference>
<dbReference type="Pfam" id="PF02036">
    <property type="entry name" value="SCP2"/>
    <property type="match status" value="1"/>
</dbReference>
<dbReference type="GO" id="GO:0016491">
    <property type="term" value="F:oxidoreductase activity"/>
    <property type="evidence" value="ECO:0007669"/>
    <property type="project" value="InterPro"/>
</dbReference>
<dbReference type="SUPFAM" id="SSF52218">
    <property type="entry name" value="Flavoproteins"/>
    <property type="match status" value="1"/>
</dbReference>
<dbReference type="Pfam" id="PF03358">
    <property type="entry name" value="FMN_red"/>
    <property type="match status" value="1"/>
</dbReference>
<dbReference type="Gene3D" id="3.30.1050.10">
    <property type="entry name" value="SCP2 sterol-binding domain"/>
    <property type="match status" value="1"/>
</dbReference>
<feature type="domain" description="NADPH-dependent FMN reductase-like" evidence="2">
    <location>
        <begin position="43"/>
        <end position="129"/>
    </location>
</feature>
<dbReference type="Proteomes" id="UP000198806">
    <property type="component" value="Unassembled WGS sequence"/>
</dbReference>
<evidence type="ECO:0000259" key="2">
    <source>
        <dbReference type="Pfam" id="PF03358"/>
    </source>
</evidence>
<dbReference type="InterPro" id="IPR003033">
    <property type="entry name" value="SCP2_sterol-bd_dom"/>
</dbReference>
<dbReference type="OrthoDB" id="1763575at2"/>
<evidence type="ECO:0000313" key="3">
    <source>
        <dbReference type="EMBL" id="SFO32311.1"/>
    </source>
</evidence>
<dbReference type="RefSeq" id="WP_091686974.1">
    <property type="nucleotide sequence ID" value="NZ_BAABFM010000023.1"/>
</dbReference>
<evidence type="ECO:0000313" key="4">
    <source>
        <dbReference type="Proteomes" id="UP000198806"/>
    </source>
</evidence>
<accession>A0A1I5GA17</accession>